<organism evidence="2 3">
    <name type="scientific">Methylomirabilis oxygeniifera</name>
    <dbReference type="NCBI Taxonomy" id="671143"/>
    <lineage>
        <taxon>Bacteria</taxon>
        <taxon>Candidatus Methylomirabilota</taxon>
        <taxon>Candidatus Methylomirabilia</taxon>
        <taxon>Candidatus Methylomirabilales</taxon>
        <taxon>Candidatus Methylomirabilaceae</taxon>
        <taxon>Candidatus Methylomirabilis</taxon>
    </lineage>
</organism>
<sequence length="73" mass="8069">MRTSNSSAKPPYHKTKRRSSLSEIICLKHKRPQTPEARDFLDLCGAEAGTRTPMSVRPLRPERSASTNSATSA</sequence>
<evidence type="ECO:0000313" key="2">
    <source>
        <dbReference type="EMBL" id="CBE69119.1"/>
    </source>
</evidence>
<dbReference type="Proteomes" id="UP000006898">
    <property type="component" value="Chromosome"/>
</dbReference>
<dbReference type="AlphaFoldDB" id="D5MH87"/>
<gene>
    <name evidence="2" type="ORF">DAMO_2069</name>
</gene>
<evidence type="ECO:0000313" key="3">
    <source>
        <dbReference type="Proteomes" id="UP000006898"/>
    </source>
</evidence>
<feature type="region of interest" description="Disordered" evidence="1">
    <location>
        <begin position="1"/>
        <end position="20"/>
    </location>
</feature>
<name>D5MH87_METO1</name>
<protein>
    <submittedName>
        <fullName evidence="2">Uncharacterized protein</fullName>
    </submittedName>
</protein>
<dbReference type="STRING" id="671143.DAMO_2069"/>
<accession>D5MH87</accession>
<dbReference type="EMBL" id="FP565575">
    <property type="protein sequence ID" value="CBE69119.1"/>
    <property type="molecule type" value="Genomic_DNA"/>
</dbReference>
<dbReference type="KEGG" id="mox:DAMO_2069"/>
<evidence type="ECO:0000256" key="1">
    <source>
        <dbReference type="SAM" id="MobiDB-lite"/>
    </source>
</evidence>
<proteinExistence type="predicted"/>
<reference evidence="2 3" key="1">
    <citation type="journal article" date="2010" name="Nature">
        <title>Nitrite-driven anaerobic methane oxidation by oxygenic bacteria.</title>
        <authorList>
            <person name="Ettwig K.F."/>
            <person name="Butler M.K."/>
            <person name="Le Paslier D."/>
            <person name="Pelletier E."/>
            <person name="Mangenot S."/>
            <person name="Kuypers M.M.M."/>
            <person name="Schreiber F."/>
            <person name="Dutilh B.E."/>
            <person name="Zedelius J."/>
            <person name="de Beer D."/>
            <person name="Gloerich J."/>
            <person name="Wessels H.J.C.T."/>
            <person name="van Allen T."/>
            <person name="Luesken F."/>
            <person name="Wu M."/>
            <person name="van de Pas-Schoonen K.T."/>
            <person name="Op den Camp H.J.M."/>
            <person name="Janssen-Megens E.M."/>
            <person name="Francoijs K-J."/>
            <person name="Stunnenberg H."/>
            <person name="Weissenbach J."/>
            <person name="Jetten M.S.M."/>
            <person name="Strous M."/>
        </authorList>
    </citation>
    <scope>NUCLEOTIDE SEQUENCE [LARGE SCALE GENOMIC DNA]</scope>
</reference>
<dbReference type="HOGENOM" id="CLU_2697760_0_0_0"/>
<feature type="compositionally biased region" description="Polar residues" evidence="1">
    <location>
        <begin position="64"/>
        <end position="73"/>
    </location>
</feature>
<feature type="region of interest" description="Disordered" evidence="1">
    <location>
        <begin position="49"/>
        <end position="73"/>
    </location>
</feature>